<proteinExistence type="predicted"/>
<evidence type="ECO:0000313" key="2">
    <source>
        <dbReference type="EMBL" id="PQO41926.1"/>
    </source>
</evidence>
<evidence type="ECO:0000259" key="1">
    <source>
        <dbReference type="Pfam" id="PF00149"/>
    </source>
</evidence>
<feature type="domain" description="Calcineurin-like phosphoesterase" evidence="1">
    <location>
        <begin position="94"/>
        <end position="229"/>
    </location>
</feature>
<dbReference type="AlphaFoldDB" id="A0A2S8GBT9"/>
<organism evidence="2 3">
    <name type="scientific">Blastopirellula marina</name>
    <dbReference type="NCBI Taxonomy" id="124"/>
    <lineage>
        <taxon>Bacteria</taxon>
        <taxon>Pseudomonadati</taxon>
        <taxon>Planctomycetota</taxon>
        <taxon>Planctomycetia</taxon>
        <taxon>Pirellulales</taxon>
        <taxon>Pirellulaceae</taxon>
        <taxon>Blastopirellula</taxon>
    </lineage>
</organism>
<dbReference type="EMBL" id="PUIB01000004">
    <property type="protein sequence ID" value="PQO41926.1"/>
    <property type="molecule type" value="Genomic_DNA"/>
</dbReference>
<gene>
    <name evidence="2" type="ORF">C5Y98_02495</name>
</gene>
<dbReference type="SUPFAM" id="SSF56300">
    <property type="entry name" value="Metallo-dependent phosphatases"/>
    <property type="match status" value="1"/>
</dbReference>
<dbReference type="InterPro" id="IPR004843">
    <property type="entry name" value="Calcineurin-like_PHP"/>
</dbReference>
<accession>A0A2S8GBT9</accession>
<dbReference type="GO" id="GO:0016791">
    <property type="term" value="F:phosphatase activity"/>
    <property type="evidence" value="ECO:0007669"/>
    <property type="project" value="TreeGrafter"/>
</dbReference>
<sequence>MDAQTKRQLECAGAYSSLRVFLSPRCPLWLIFPHAQARSGQSFIPEIRCSSKDKFAKKKFGRYQAEFPDKIVRDKLLLFSPGIFMQDQPELTGRLIAIGDIHGHAASLTKMLELIRPMPDDTIVTLGDYVNRGPDSCQVLEILTGLDKVCRYVAILGNHDEMMLACRYDPQAEERWFSKGGDLTLESYGPKAQVADIPEPHWEFLEACRPIFETEQFIFTHANYCWYSDLSEQPVRLLRWMAIEMEPPRPHVSGKTVIVAHSPGKIRDLGFCRCIDTGCSIGGVLTAMEVNSRKIWQVTESGEPIDIEAHR</sequence>
<dbReference type="GO" id="GO:0110154">
    <property type="term" value="P:RNA decapping"/>
    <property type="evidence" value="ECO:0007669"/>
    <property type="project" value="TreeGrafter"/>
</dbReference>
<dbReference type="GO" id="GO:0008803">
    <property type="term" value="F:bis(5'-nucleosyl)-tetraphosphatase (symmetrical) activity"/>
    <property type="evidence" value="ECO:0007669"/>
    <property type="project" value="TreeGrafter"/>
</dbReference>
<comment type="caution">
    <text evidence="2">The sequence shown here is derived from an EMBL/GenBank/DDBJ whole genome shotgun (WGS) entry which is preliminary data.</text>
</comment>
<protein>
    <submittedName>
        <fullName evidence="2">Serine/threonine protein phosphatase</fullName>
    </submittedName>
</protein>
<dbReference type="PANTHER" id="PTHR42850">
    <property type="entry name" value="METALLOPHOSPHOESTERASE"/>
    <property type="match status" value="1"/>
</dbReference>
<dbReference type="GO" id="GO:0005737">
    <property type="term" value="C:cytoplasm"/>
    <property type="evidence" value="ECO:0007669"/>
    <property type="project" value="TreeGrafter"/>
</dbReference>
<dbReference type="Gene3D" id="3.60.21.10">
    <property type="match status" value="1"/>
</dbReference>
<dbReference type="InterPro" id="IPR050126">
    <property type="entry name" value="Ap4A_hydrolase"/>
</dbReference>
<dbReference type="InterPro" id="IPR029052">
    <property type="entry name" value="Metallo-depent_PP-like"/>
</dbReference>
<dbReference type="PANTHER" id="PTHR42850:SF4">
    <property type="entry name" value="ZINC-DEPENDENT ENDOPOLYPHOSPHATASE"/>
    <property type="match status" value="1"/>
</dbReference>
<dbReference type="Pfam" id="PF00149">
    <property type="entry name" value="Metallophos"/>
    <property type="match status" value="1"/>
</dbReference>
<name>A0A2S8GBT9_9BACT</name>
<evidence type="ECO:0000313" key="3">
    <source>
        <dbReference type="Proteomes" id="UP000239388"/>
    </source>
</evidence>
<dbReference type="Proteomes" id="UP000239388">
    <property type="component" value="Unassembled WGS sequence"/>
</dbReference>
<reference evidence="2 3" key="1">
    <citation type="submission" date="2018-02" db="EMBL/GenBank/DDBJ databases">
        <title>Comparative genomes isolates from brazilian mangrove.</title>
        <authorList>
            <person name="Araujo J.E."/>
            <person name="Taketani R.G."/>
            <person name="Silva M.C.P."/>
            <person name="Loureco M.V."/>
            <person name="Andreote F.D."/>
        </authorList>
    </citation>
    <scope>NUCLEOTIDE SEQUENCE [LARGE SCALE GENOMIC DNA]</scope>
    <source>
        <strain evidence="2 3">NAP PRIS-MGV</strain>
    </source>
</reference>